<keyword evidence="2" id="KW-0560">Oxidoreductase</keyword>
<dbReference type="AlphaFoldDB" id="A0A1G8TZZ5"/>
<comment type="similarity">
    <text evidence="1">Belongs to the NAD(P)-dependent epimerase/dehydratase family.</text>
</comment>
<proteinExistence type="inferred from homology"/>
<dbReference type="PANTHER" id="PTHR43103:SF5">
    <property type="entry name" value="4-EPIMERASE, PUTATIVE (AFU_ORTHOLOGUE AFUA_7G00360)-RELATED"/>
    <property type="match status" value="1"/>
</dbReference>
<dbReference type="Proteomes" id="UP000199155">
    <property type="component" value="Unassembled WGS sequence"/>
</dbReference>
<dbReference type="STRING" id="417292.SAMN05421806_101553"/>
<protein>
    <submittedName>
        <fullName evidence="5">Nucleoside-diphosphate-sugar epimerase</fullName>
    </submittedName>
</protein>
<dbReference type="RefSeq" id="WP_176953616.1">
    <property type="nucleotide sequence ID" value="NZ_FNFF01000001.1"/>
</dbReference>
<keyword evidence="6" id="KW-1185">Reference proteome</keyword>
<evidence type="ECO:0000256" key="1">
    <source>
        <dbReference type="ARBA" id="ARBA00007637"/>
    </source>
</evidence>
<dbReference type="InterPro" id="IPR036291">
    <property type="entry name" value="NAD(P)-bd_dom_sf"/>
</dbReference>
<dbReference type="Gene3D" id="3.40.50.720">
    <property type="entry name" value="NAD(P)-binding Rossmann-like Domain"/>
    <property type="match status" value="1"/>
</dbReference>
<dbReference type="SUPFAM" id="SSF51735">
    <property type="entry name" value="NAD(P)-binding Rossmann-fold domains"/>
    <property type="match status" value="1"/>
</dbReference>
<dbReference type="GO" id="GO:0016491">
    <property type="term" value="F:oxidoreductase activity"/>
    <property type="evidence" value="ECO:0007669"/>
    <property type="project" value="UniProtKB-KW"/>
</dbReference>
<organism evidence="5 6">
    <name type="scientific">Streptomyces indicus</name>
    <dbReference type="NCBI Taxonomy" id="417292"/>
    <lineage>
        <taxon>Bacteria</taxon>
        <taxon>Bacillati</taxon>
        <taxon>Actinomycetota</taxon>
        <taxon>Actinomycetes</taxon>
        <taxon>Kitasatosporales</taxon>
        <taxon>Streptomycetaceae</taxon>
        <taxon>Streptomyces</taxon>
    </lineage>
</organism>
<gene>
    <name evidence="5" type="ORF">SAMN05421806_101553</name>
</gene>
<keyword evidence="3" id="KW-0520">NAD</keyword>
<evidence type="ECO:0000256" key="3">
    <source>
        <dbReference type="ARBA" id="ARBA00023027"/>
    </source>
</evidence>
<dbReference type="PANTHER" id="PTHR43103">
    <property type="entry name" value="NUCLEOSIDE-DIPHOSPHATE-SUGAR EPIMERASE"/>
    <property type="match status" value="1"/>
</dbReference>
<dbReference type="InterPro" id="IPR001509">
    <property type="entry name" value="Epimerase_deHydtase"/>
</dbReference>
<evidence type="ECO:0000256" key="2">
    <source>
        <dbReference type="ARBA" id="ARBA00023002"/>
    </source>
</evidence>
<reference evidence="5 6" key="1">
    <citation type="submission" date="2016-10" db="EMBL/GenBank/DDBJ databases">
        <authorList>
            <person name="de Groot N.N."/>
        </authorList>
    </citation>
    <scope>NUCLEOTIDE SEQUENCE [LARGE SCALE GENOMIC DNA]</scope>
    <source>
        <strain evidence="5 6">CGMCC 4.5727</strain>
    </source>
</reference>
<sequence>MRVLVTGAAGRIGRAVLALLAEEGFEAHALVLEDPGGPAARRVVRGDACDPQAVASALDGVDAVIHLAAIPTPERHSPYEVFGANSLATFTVLEEAGRAGVRRAAVAGSWGATGLPWTADPAPHPAYVPVDALLPAQVADPYGLAKQTDELTAAMMARRHGMGVVCLRYPFVGGFEERLLAHAARLRADPALGARDLWTHLEVREAARAALLALRVPGPGAHTVHVCAPETLMDVPTRELLRRFHPDTEVRRPLPGRSAPVDLTAARELLGFEAEFLVP</sequence>
<dbReference type="Pfam" id="PF01370">
    <property type="entry name" value="Epimerase"/>
    <property type="match status" value="1"/>
</dbReference>
<accession>A0A1G8TZZ5</accession>
<evidence type="ECO:0000259" key="4">
    <source>
        <dbReference type="Pfam" id="PF01370"/>
    </source>
</evidence>
<feature type="domain" description="NAD-dependent epimerase/dehydratase" evidence="4">
    <location>
        <begin position="3"/>
        <end position="216"/>
    </location>
</feature>
<evidence type="ECO:0000313" key="5">
    <source>
        <dbReference type="EMBL" id="SDJ47071.1"/>
    </source>
</evidence>
<name>A0A1G8TZZ5_9ACTN</name>
<evidence type="ECO:0000313" key="6">
    <source>
        <dbReference type="Proteomes" id="UP000199155"/>
    </source>
</evidence>
<dbReference type="EMBL" id="FNFF01000001">
    <property type="protein sequence ID" value="SDJ47071.1"/>
    <property type="molecule type" value="Genomic_DNA"/>
</dbReference>